<dbReference type="NCBIfam" id="TIGR02861">
    <property type="entry name" value="SASP_H"/>
    <property type="match status" value="1"/>
</dbReference>
<dbReference type="GO" id="GO:0042601">
    <property type="term" value="C:endospore-forming forespore"/>
    <property type="evidence" value="ECO:0007669"/>
    <property type="project" value="InterPro"/>
</dbReference>
<dbReference type="KEGG" id="kpul:GXN76_06945"/>
<dbReference type="GO" id="GO:0030435">
    <property type="term" value="P:sporulation resulting in formation of a cellular spore"/>
    <property type="evidence" value="ECO:0007669"/>
    <property type="project" value="UniProtKB-KW"/>
</dbReference>
<dbReference type="Proteomes" id="UP000503088">
    <property type="component" value="Chromosome"/>
</dbReference>
<evidence type="ECO:0000313" key="4">
    <source>
        <dbReference type="EMBL" id="QKG84236.1"/>
    </source>
</evidence>
<dbReference type="RefSeq" id="WP_173221742.1">
    <property type="nucleotide sequence ID" value="NZ_CP048104.1"/>
</dbReference>
<proteinExistence type="inferred from homology"/>
<evidence type="ECO:0000256" key="3">
    <source>
        <dbReference type="ARBA" id="ARBA00022969"/>
    </source>
</evidence>
<organism evidence="4 5">
    <name type="scientific">Kroppenstedtia pulmonis</name>
    <dbReference type="NCBI Taxonomy" id="1380685"/>
    <lineage>
        <taxon>Bacteria</taxon>
        <taxon>Bacillati</taxon>
        <taxon>Bacillota</taxon>
        <taxon>Bacilli</taxon>
        <taxon>Bacillales</taxon>
        <taxon>Thermoactinomycetaceae</taxon>
        <taxon>Kroppenstedtia</taxon>
    </lineage>
</organism>
<sequence>MNILRAKEIMESAESVDVRYNGKQVMIQHVDEKTEMARIYLRAHPEQEQSVPLRMLQEG</sequence>
<gene>
    <name evidence="4" type="ORF">GXN76_06945</name>
</gene>
<keyword evidence="5" id="KW-1185">Reference proteome</keyword>
<comment type="similarity">
    <text evidence="2">Belongs to the SspH family.</text>
</comment>
<dbReference type="Pfam" id="PF08141">
    <property type="entry name" value="SspH"/>
    <property type="match status" value="1"/>
</dbReference>
<dbReference type="EMBL" id="CP048104">
    <property type="protein sequence ID" value="QKG84236.1"/>
    <property type="molecule type" value="Genomic_DNA"/>
</dbReference>
<dbReference type="AlphaFoldDB" id="A0A7D4C670"/>
<dbReference type="GO" id="GO:0030436">
    <property type="term" value="P:asexual sporulation"/>
    <property type="evidence" value="ECO:0007669"/>
    <property type="project" value="InterPro"/>
</dbReference>
<reference evidence="4 5" key="1">
    <citation type="submission" date="2020-01" db="EMBL/GenBank/DDBJ databases">
        <authorList>
            <person name="Gulvik C.A."/>
            <person name="Batra D.G."/>
        </authorList>
    </citation>
    <scope>NUCLEOTIDE SEQUENCE [LARGE SCALE GENOMIC DNA]</scope>
    <source>
        <strain evidence="4 5">W9323</strain>
    </source>
</reference>
<comment type="subcellular location">
    <subcellularLocation>
        <location evidence="1">Spore core</location>
    </subcellularLocation>
</comment>
<evidence type="ECO:0000256" key="2">
    <source>
        <dbReference type="ARBA" id="ARBA00006573"/>
    </source>
</evidence>
<accession>A0A7D4C670</accession>
<keyword evidence="3" id="KW-0749">Sporulation</keyword>
<dbReference type="HAMAP" id="MF_00667">
    <property type="entry name" value="SspH"/>
    <property type="match status" value="1"/>
</dbReference>
<name>A0A7D4C670_9BACL</name>
<protein>
    <submittedName>
        <fullName evidence="4">H-type small acid-soluble spore protein</fullName>
    </submittedName>
</protein>
<dbReference type="InterPro" id="IPR012610">
    <property type="entry name" value="SASP_SspH"/>
</dbReference>
<evidence type="ECO:0000256" key="1">
    <source>
        <dbReference type="ARBA" id="ARBA00004288"/>
    </source>
</evidence>
<evidence type="ECO:0000313" key="5">
    <source>
        <dbReference type="Proteomes" id="UP000503088"/>
    </source>
</evidence>